<proteinExistence type="predicted"/>
<gene>
    <name evidence="2" type="ORF">STAFG_4558</name>
</gene>
<keyword evidence="2" id="KW-0067">ATP-binding</keyword>
<reference evidence="2 3" key="1">
    <citation type="submission" date="2013-02" db="EMBL/GenBank/DDBJ databases">
        <title>Draft Genome Sequence of Streptomyces afghaniensis, Which Produces Compounds of the Julimycin B-Complex.</title>
        <authorList>
            <person name="Gruening B.A."/>
            <person name="Praeg A."/>
            <person name="Erxleben A."/>
            <person name="Guenther S."/>
            <person name="Fiedler H.-P."/>
            <person name="Goodfellow M."/>
            <person name="Mueller M."/>
        </authorList>
    </citation>
    <scope>NUCLEOTIDE SEQUENCE [LARGE SCALE GENOMIC DNA]</scope>
    <source>
        <strain evidence="2 3">772</strain>
    </source>
</reference>
<keyword evidence="3" id="KW-1185">Reference proteome</keyword>
<evidence type="ECO:0000313" key="2">
    <source>
        <dbReference type="EMBL" id="EPJ38375.1"/>
    </source>
</evidence>
<comment type="caution">
    <text evidence="2">The sequence shown here is derived from an EMBL/GenBank/DDBJ whole genome shotgun (WGS) entry which is preliminary data.</text>
</comment>
<evidence type="ECO:0000313" key="3">
    <source>
        <dbReference type="Proteomes" id="UP000015001"/>
    </source>
</evidence>
<sequence length="94" mass="10045">MARGSSTLARRVRHGSRASSWKTRARSAEGPVSGCPSWAISPASGDSRPARVRSRVDLPQPEGPTTVRIPPGACPGRHRPGRARPGGRDRRRTG</sequence>
<dbReference type="EMBL" id="AOPY01001460">
    <property type="protein sequence ID" value="EPJ38375.1"/>
    <property type="molecule type" value="Genomic_DNA"/>
</dbReference>
<name>S4MS66_9ACTN</name>
<organism evidence="2 3">
    <name type="scientific">Streptomyces afghaniensis 772</name>
    <dbReference type="NCBI Taxonomy" id="1283301"/>
    <lineage>
        <taxon>Bacteria</taxon>
        <taxon>Bacillati</taxon>
        <taxon>Actinomycetota</taxon>
        <taxon>Actinomycetes</taxon>
        <taxon>Kitasatosporales</taxon>
        <taxon>Streptomycetaceae</taxon>
        <taxon>Streptomyces</taxon>
    </lineage>
</organism>
<evidence type="ECO:0000256" key="1">
    <source>
        <dbReference type="SAM" id="MobiDB-lite"/>
    </source>
</evidence>
<dbReference type="Proteomes" id="UP000015001">
    <property type="component" value="Unassembled WGS sequence"/>
</dbReference>
<dbReference type="HOGENOM" id="CLU_2384755_0_0_11"/>
<dbReference type="GO" id="GO:0005524">
    <property type="term" value="F:ATP binding"/>
    <property type="evidence" value="ECO:0007669"/>
    <property type="project" value="UniProtKB-KW"/>
</dbReference>
<accession>S4MS66</accession>
<feature type="region of interest" description="Disordered" evidence="1">
    <location>
        <begin position="1"/>
        <end position="94"/>
    </location>
</feature>
<dbReference type="AlphaFoldDB" id="S4MS66"/>
<dbReference type="PATRIC" id="fig|1283301.3.peg.4528"/>
<keyword evidence="2" id="KW-0547">Nucleotide-binding</keyword>
<protein>
    <submittedName>
        <fullName evidence="2">Putative Taurine import ATP-binding protein TauB</fullName>
    </submittedName>
</protein>